<feature type="compositionally biased region" description="Basic and acidic residues" evidence="6">
    <location>
        <begin position="205"/>
        <end position="252"/>
    </location>
</feature>
<dbReference type="InterPro" id="IPR025857">
    <property type="entry name" value="MacB_PCD"/>
</dbReference>
<protein>
    <submittedName>
        <fullName evidence="10">FtsX-like permease family protein</fullName>
    </submittedName>
</protein>
<evidence type="ECO:0000259" key="8">
    <source>
        <dbReference type="Pfam" id="PF02687"/>
    </source>
</evidence>
<feature type="region of interest" description="Disordered" evidence="6">
    <location>
        <begin position="205"/>
        <end position="270"/>
    </location>
</feature>
<feature type="domain" description="ABC3 transporter permease C-terminal" evidence="8">
    <location>
        <begin position="326"/>
        <end position="443"/>
    </location>
</feature>
<proteinExistence type="predicted"/>
<comment type="caution">
    <text evidence="10">The sequence shown here is derived from an EMBL/GenBank/DDBJ whole genome shotgun (WGS) entry which is preliminary data.</text>
</comment>
<evidence type="ECO:0000313" key="11">
    <source>
        <dbReference type="Proteomes" id="UP001403385"/>
    </source>
</evidence>
<evidence type="ECO:0000256" key="4">
    <source>
        <dbReference type="ARBA" id="ARBA00022989"/>
    </source>
</evidence>
<accession>A0AAW9RSI0</accession>
<dbReference type="Proteomes" id="UP001403385">
    <property type="component" value="Unassembled WGS sequence"/>
</dbReference>
<keyword evidence="2" id="KW-1003">Cell membrane</keyword>
<feature type="transmembrane region" description="Helical" evidence="7">
    <location>
        <begin position="326"/>
        <end position="346"/>
    </location>
</feature>
<sequence>MNLPKLSWKYLTAKPLNFVLNTLILSLGIAIVIILLLLSTQAEDKMMKNAKGVDLVIGAKGSPLQLILCNIFHIDFPTGNIDLEEAQKVARNPMVKYAIPLALGDSYKGFRIVGTNHKYAELYQGNIAEGKLWEKPFEVTIGYTAAKHLQLKLGDTFHGAHGIGEDMDQAHEHHDYRVVGILQPNGSVLDNLIFTRIESVWLSHEDHGESSQETEEAHTHEEHEHEHEHNHDHAHDHEHHHAETHAHEHGPTEETVQVSKKNPLGLPQGEGKEITSMLVKFRSPMAAMQMPRYINSQTSMQAASPAIETARLFSLLGIGVDLLQGFAYLMVFIAVLSIFIALYNALKERKYDLAIMRSLGSSKTSLFILIILEGVLITLISAGFALVIAHGVVELIMQIIEGPGAVGITGFTFLVEELYLIGGALLIGIITSLIPAIQAYKTDISEVLAKG</sequence>
<dbReference type="InterPro" id="IPR003838">
    <property type="entry name" value="ABC3_permease_C"/>
</dbReference>
<dbReference type="RefSeq" id="WP_346820509.1">
    <property type="nucleotide sequence ID" value="NZ_JBDKWZ010000003.1"/>
</dbReference>
<gene>
    <name evidence="10" type="ORF">AAG747_07385</name>
</gene>
<comment type="subcellular location">
    <subcellularLocation>
        <location evidence="1">Cell membrane</location>
        <topology evidence="1">Multi-pass membrane protein</topology>
    </subcellularLocation>
</comment>
<feature type="transmembrane region" description="Helical" evidence="7">
    <location>
        <begin position="366"/>
        <end position="389"/>
    </location>
</feature>
<organism evidence="10 11">
    <name type="scientific">Rapidithrix thailandica</name>
    <dbReference type="NCBI Taxonomy" id="413964"/>
    <lineage>
        <taxon>Bacteria</taxon>
        <taxon>Pseudomonadati</taxon>
        <taxon>Bacteroidota</taxon>
        <taxon>Cytophagia</taxon>
        <taxon>Cytophagales</taxon>
        <taxon>Flammeovirgaceae</taxon>
        <taxon>Rapidithrix</taxon>
    </lineage>
</organism>
<evidence type="ECO:0000256" key="6">
    <source>
        <dbReference type="SAM" id="MobiDB-lite"/>
    </source>
</evidence>
<evidence type="ECO:0000256" key="5">
    <source>
        <dbReference type="ARBA" id="ARBA00023136"/>
    </source>
</evidence>
<dbReference type="PANTHER" id="PTHR43738">
    <property type="entry name" value="ABC TRANSPORTER, MEMBRANE PROTEIN"/>
    <property type="match status" value="1"/>
</dbReference>
<dbReference type="AlphaFoldDB" id="A0AAW9RSI0"/>
<dbReference type="Pfam" id="PF12704">
    <property type="entry name" value="MacB_PCD"/>
    <property type="match status" value="1"/>
</dbReference>
<keyword evidence="4 7" id="KW-1133">Transmembrane helix</keyword>
<keyword evidence="3 7" id="KW-0812">Transmembrane</keyword>
<dbReference type="GO" id="GO:0005886">
    <property type="term" value="C:plasma membrane"/>
    <property type="evidence" value="ECO:0007669"/>
    <property type="project" value="UniProtKB-SubCell"/>
</dbReference>
<dbReference type="EMBL" id="JBDKWZ010000003">
    <property type="protein sequence ID" value="MEN7547724.1"/>
    <property type="molecule type" value="Genomic_DNA"/>
</dbReference>
<evidence type="ECO:0000256" key="1">
    <source>
        <dbReference type="ARBA" id="ARBA00004651"/>
    </source>
</evidence>
<evidence type="ECO:0000259" key="9">
    <source>
        <dbReference type="Pfam" id="PF12704"/>
    </source>
</evidence>
<feature type="transmembrane region" description="Helical" evidence="7">
    <location>
        <begin position="418"/>
        <end position="440"/>
    </location>
</feature>
<feature type="transmembrane region" description="Helical" evidence="7">
    <location>
        <begin position="20"/>
        <end position="38"/>
    </location>
</feature>
<evidence type="ECO:0000313" key="10">
    <source>
        <dbReference type="EMBL" id="MEN7547724.1"/>
    </source>
</evidence>
<feature type="domain" description="MacB-like periplasmic core" evidence="9">
    <location>
        <begin position="19"/>
        <end position="200"/>
    </location>
</feature>
<keyword evidence="11" id="KW-1185">Reference proteome</keyword>
<dbReference type="PANTHER" id="PTHR43738:SF2">
    <property type="entry name" value="ABC TRANSPORTER PERMEASE"/>
    <property type="match status" value="1"/>
</dbReference>
<evidence type="ECO:0000256" key="2">
    <source>
        <dbReference type="ARBA" id="ARBA00022475"/>
    </source>
</evidence>
<dbReference type="InterPro" id="IPR051125">
    <property type="entry name" value="ABC-4/HrtB_transporter"/>
</dbReference>
<name>A0AAW9RSI0_9BACT</name>
<dbReference type="Pfam" id="PF02687">
    <property type="entry name" value="FtsX"/>
    <property type="match status" value="1"/>
</dbReference>
<evidence type="ECO:0000256" key="3">
    <source>
        <dbReference type="ARBA" id="ARBA00022692"/>
    </source>
</evidence>
<reference evidence="10 11" key="1">
    <citation type="submission" date="2024-04" db="EMBL/GenBank/DDBJ databases">
        <title>Novel genus in family Flammeovirgaceae.</title>
        <authorList>
            <person name="Nguyen T.H."/>
            <person name="Vuong T.Q."/>
            <person name="Le H."/>
            <person name="Kim S.-G."/>
        </authorList>
    </citation>
    <scope>NUCLEOTIDE SEQUENCE [LARGE SCALE GENOMIC DNA]</scope>
    <source>
        <strain evidence="10 11">JCM 23209</strain>
    </source>
</reference>
<evidence type="ECO:0000256" key="7">
    <source>
        <dbReference type="SAM" id="Phobius"/>
    </source>
</evidence>
<keyword evidence="5 7" id="KW-0472">Membrane</keyword>